<dbReference type="EMBL" id="JAHLJV010000027">
    <property type="protein sequence ID" value="KAK1593134.1"/>
    <property type="molecule type" value="Genomic_DNA"/>
</dbReference>
<dbReference type="AlphaFoldDB" id="A0AAD8V516"/>
<keyword evidence="3" id="KW-1185">Reference proteome</keyword>
<feature type="compositionally biased region" description="Polar residues" evidence="1">
    <location>
        <begin position="76"/>
        <end position="85"/>
    </location>
</feature>
<evidence type="ECO:0000313" key="2">
    <source>
        <dbReference type="EMBL" id="KAK1593134.1"/>
    </source>
</evidence>
<feature type="region of interest" description="Disordered" evidence="1">
    <location>
        <begin position="76"/>
        <end position="95"/>
    </location>
</feature>
<dbReference type="RefSeq" id="XP_060414458.1">
    <property type="nucleotide sequence ID" value="XM_060551366.1"/>
</dbReference>
<reference evidence="2" key="1">
    <citation type="submission" date="2021-06" db="EMBL/GenBank/DDBJ databases">
        <title>Comparative genomics, transcriptomics and evolutionary studies reveal genomic signatures of adaptation to plant cell wall in hemibiotrophic fungi.</title>
        <authorList>
            <consortium name="DOE Joint Genome Institute"/>
            <person name="Baroncelli R."/>
            <person name="Diaz J.F."/>
            <person name="Benocci T."/>
            <person name="Peng M."/>
            <person name="Battaglia E."/>
            <person name="Haridas S."/>
            <person name="Andreopoulos W."/>
            <person name="Labutti K."/>
            <person name="Pangilinan J."/>
            <person name="Floch G.L."/>
            <person name="Makela M.R."/>
            <person name="Henrissat B."/>
            <person name="Grigoriev I.V."/>
            <person name="Crouch J.A."/>
            <person name="De Vries R.P."/>
            <person name="Sukno S.A."/>
            <person name="Thon M.R."/>
        </authorList>
    </citation>
    <scope>NUCLEOTIDE SEQUENCE</scope>
    <source>
        <strain evidence="2">CBS 125086</strain>
    </source>
</reference>
<dbReference type="Proteomes" id="UP001230504">
    <property type="component" value="Unassembled WGS sequence"/>
</dbReference>
<comment type="caution">
    <text evidence="2">The sequence shown here is derived from an EMBL/GenBank/DDBJ whole genome shotgun (WGS) entry which is preliminary data.</text>
</comment>
<dbReference type="GeneID" id="85435606"/>
<gene>
    <name evidence="2" type="ORF">LY79DRAFT_188456</name>
</gene>
<evidence type="ECO:0000256" key="1">
    <source>
        <dbReference type="SAM" id="MobiDB-lite"/>
    </source>
</evidence>
<accession>A0AAD8V516</accession>
<feature type="region of interest" description="Disordered" evidence="1">
    <location>
        <begin position="245"/>
        <end position="274"/>
    </location>
</feature>
<proteinExistence type="predicted"/>
<feature type="compositionally biased region" description="Basic residues" evidence="1">
    <location>
        <begin position="155"/>
        <end position="167"/>
    </location>
</feature>
<protein>
    <submittedName>
        <fullName evidence="2">Uncharacterized protein</fullName>
    </submittedName>
</protein>
<organism evidence="2 3">
    <name type="scientific">Colletotrichum navitas</name>
    <dbReference type="NCBI Taxonomy" id="681940"/>
    <lineage>
        <taxon>Eukaryota</taxon>
        <taxon>Fungi</taxon>
        <taxon>Dikarya</taxon>
        <taxon>Ascomycota</taxon>
        <taxon>Pezizomycotina</taxon>
        <taxon>Sordariomycetes</taxon>
        <taxon>Hypocreomycetidae</taxon>
        <taxon>Glomerellales</taxon>
        <taxon>Glomerellaceae</taxon>
        <taxon>Colletotrichum</taxon>
        <taxon>Colletotrichum graminicola species complex</taxon>
    </lineage>
</organism>
<name>A0AAD8V516_9PEZI</name>
<evidence type="ECO:0000313" key="3">
    <source>
        <dbReference type="Proteomes" id="UP001230504"/>
    </source>
</evidence>
<sequence length="274" mass="30380">MTQPTAHERGIPSVFNPTQSSRVMATFWVTTLPPPLNQWVSLYTCIRTNHPFIRGPGSSSDLGPSLLASSVLRQQARSAHTSQPSAVRDRTTWRPDMVNARRRSWFASIQEHGGTARFQKYLGGRQSTGTGICTHQTQEEEKSKDVSPTHYKLCPKKKGKKKRKVKGGNRGLGEIIPTVHSTTHTPDIRLKGSRKRVDRCGETFCFSLPAVAICHAQCQDRLNSRLGVGFIRLGREVVKYLQCTGGTTQAPPQTAPADQGSLRGEMRCRNPNFS</sequence>
<feature type="region of interest" description="Disordered" evidence="1">
    <location>
        <begin position="155"/>
        <end position="174"/>
    </location>
</feature>